<gene>
    <name evidence="2" type="ORF">MPP7335_01524</name>
</gene>
<evidence type="ECO:0000256" key="1">
    <source>
        <dbReference type="SAM" id="MobiDB-lite"/>
    </source>
</evidence>
<evidence type="ECO:0000313" key="3">
    <source>
        <dbReference type="Proteomes" id="UP000252008"/>
    </source>
</evidence>
<keyword evidence="3" id="KW-1185">Reference proteome</keyword>
<organism evidence="2 3">
    <name type="scientific">Mycolicibacterium parafortuitum</name>
    <name type="common">Mycobacterium parafortuitum</name>
    <dbReference type="NCBI Taxonomy" id="39692"/>
    <lineage>
        <taxon>Bacteria</taxon>
        <taxon>Bacillati</taxon>
        <taxon>Actinomycetota</taxon>
        <taxon>Actinomycetes</taxon>
        <taxon>Mycobacteriales</taxon>
        <taxon>Mycobacteriaceae</taxon>
        <taxon>Mycolicibacterium</taxon>
    </lineage>
</organism>
<sequence>MSRRSDQKKARRKKRQAARDRAWLPAGVLDELQIAADLEEFDARLTGRGWVFSEDVDDDTGVVWFWPPSEVDSETSVQDSEAEDTGVEDENVNVTVVLLTPEDGGEIAHVVFAGMSDDYQFNLDELFEHLDVIEGYRSGDPVPVFG</sequence>
<proteinExistence type="predicted"/>
<name>A0A375YF91_MYCPF</name>
<protein>
    <submittedName>
        <fullName evidence="2">Uncharacterized protein</fullName>
    </submittedName>
</protein>
<dbReference type="RefSeq" id="WP_083142260.1">
    <property type="nucleotide sequence ID" value="NZ_MVID01000003.1"/>
</dbReference>
<evidence type="ECO:0000313" key="2">
    <source>
        <dbReference type="EMBL" id="SRX79786.1"/>
    </source>
</evidence>
<dbReference type="Proteomes" id="UP000252008">
    <property type="component" value="Unassembled WGS sequence"/>
</dbReference>
<dbReference type="EMBL" id="UEGS01000001">
    <property type="protein sequence ID" value="SRX79786.1"/>
    <property type="molecule type" value="Genomic_DNA"/>
</dbReference>
<accession>A0A375YF91</accession>
<dbReference type="AlphaFoldDB" id="A0A375YF91"/>
<reference evidence="2 3" key="1">
    <citation type="submission" date="2018-05" db="EMBL/GenBank/DDBJ databases">
        <authorList>
            <consortium name="IHU Genomes"/>
        </authorList>
    </citation>
    <scope>NUCLEOTIDE SEQUENCE [LARGE SCALE GENOMIC DNA]</scope>
    <source>
        <strain evidence="2 3">P7335</strain>
    </source>
</reference>
<dbReference type="STRING" id="39692.BST38_05585"/>
<feature type="region of interest" description="Disordered" evidence="1">
    <location>
        <begin position="1"/>
        <end position="20"/>
    </location>
</feature>